<keyword evidence="13" id="KW-0808">Transferase</keyword>
<dbReference type="InterPro" id="IPR003856">
    <property type="entry name" value="LPS_length_determ_N"/>
</dbReference>
<evidence type="ECO:0000256" key="7">
    <source>
        <dbReference type="ARBA" id="ARBA00023136"/>
    </source>
</evidence>
<evidence type="ECO:0000259" key="10">
    <source>
        <dbReference type="Pfam" id="PF01656"/>
    </source>
</evidence>
<feature type="domain" description="Polysaccharide chain length determinant N-terminal" evidence="11">
    <location>
        <begin position="37"/>
        <end position="123"/>
    </location>
</feature>
<dbReference type="Pfam" id="PF01656">
    <property type="entry name" value="CbiA"/>
    <property type="match status" value="1"/>
</dbReference>
<keyword evidence="14" id="KW-1185">Reference proteome</keyword>
<evidence type="ECO:0000256" key="2">
    <source>
        <dbReference type="ARBA" id="ARBA00022475"/>
    </source>
</evidence>
<evidence type="ECO:0000259" key="11">
    <source>
        <dbReference type="Pfam" id="PF02706"/>
    </source>
</evidence>
<gene>
    <name evidence="13" type="ORF">I5L03_07585</name>
</gene>
<dbReference type="Gene3D" id="3.40.50.300">
    <property type="entry name" value="P-loop containing nucleotide triphosphate hydrolases"/>
    <property type="match status" value="1"/>
</dbReference>
<proteinExistence type="predicted"/>
<reference evidence="13 14" key="1">
    <citation type="submission" date="2020-11" db="EMBL/GenBank/DDBJ databases">
        <title>Erythrobacter sediminis sp. nov., a marine bacterium from a tidal flat of Garorim Bay.</title>
        <authorList>
            <person name="Kim D."/>
            <person name="Yoo Y."/>
            <person name="Kim J.-J."/>
        </authorList>
    </citation>
    <scope>NUCLEOTIDE SEQUENCE [LARGE SCALE GENOMIC DNA]</scope>
    <source>
        <strain evidence="13 14">JGD-13</strain>
    </source>
</reference>
<dbReference type="Proteomes" id="UP000602442">
    <property type="component" value="Unassembled WGS sequence"/>
</dbReference>
<evidence type="ECO:0000256" key="4">
    <source>
        <dbReference type="ARBA" id="ARBA00022741"/>
    </source>
</evidence>
<feature type="domain" description="Tyrosine-protein kinase G-rich" evidence="12">
    <location>
        <begin position="396"/>
        <end position="467"/>
    </location>
</feature>
<evidence type="ECO:0000256" key="5">
    <source>
        <dbReference type="ARBA" id="ARBA00022840"/>
    </source>
</evidence>
<feature type="domain" description="CobQ/CobB/MinD/ParA nucleotide binding" evidence="10">
    <location>
        <begin position="533"/>
        <end position="706"/>
    </location>
</feature>
<dbReference type="InterPro" id="IPR005702">
    <property type="entry name" value="Wzc-like_C"/>
</dbReference>
<feature type="coiled-coil region" evidence="8">
    <location>
        <begin position="214"/>
        <end position="241"/>
    </location>
</feature>
<dbReference type="CDD" id="cd05387">
    <property type="entry name" value="BY-kinase"/>
    <property type="match status" value="1"/>
</dbReference>
<feature type="transmembrane region" description="Helical" evidence="9">
    <location>
        <begin position="47"/>
        <end position="71"/>
    </location>
</feature>
<dbReference type="PANTHER" id="PTHR32309">
    <property type="entry name" value="TYROSINE-PROTEIN KINASE"/>
    <property type="match status" value="1"/>
</dbReference>
<sequence length="734" mass="79119">MTASTADAKSGPMLTNTTTAQGADGGFLLSVREIIENVMRGIRKNRWWILAIIAAALILGIIIGLTTTPLYEARSQIEISRQQDNVTQVEGVTSEIDLRDPMYYQTQYELLQSQTLAERVVLELDLLNDPRFMGALEEGEEGLQAAVDPQTQLRRAGARLRGQIGIAPVGLSSLVSISYRSPDRTLAADVANAWAEQFIAGNLDRRFSSTNAARDYLEDQLGELRQRLEDSESQLVNYAADQGIVTFTGEEDEAGAGSGGTTLAGSNLQALNAELARARAERITAESQLEGGADIPSANASAGALTTLESRRAELQAQYDSLTETFLPDYPQARQIESQIAAIDAAIARERSRIATENSATLRRARLRESELQTQVDQLTNEYVGQQRAGIQYAILQREVDTNRELYEGTLQRFKEIGVAGVGNNNIAIVDRAQVPNSPVVPSWPTIILFSLLLGGLTAAGFVYIREQLDYTIQSPTDVDDVFGLPLLGSIPKTDADLVDAATDPFSEIYESYLTYRTNLNLLTDRGAPGAFMMTSTRPGEGKSFSSVMIAELLARAGHTVILVDADMRASRMNKTMSVGNRPGLSEVLTGNAAFDNLDLSPGSDELHFDLMNAGAKPPNAGDLLASESFPALISMLRERYDHVVIDGPPLLSLADAALIGAHVDGAIMVVQAYATKIRPVQNALARLGGANIPVFGVLVTKLDQAREAYGYGYGYGYGAGSDEDTQRGALGAS</sequence>
<evidence type="ECO:0000256" key="9">
    <source>
        <dbReference type="SAM" id="Phobius"/>
    </source>
</evidence>
<dbReference type="PANTHER" id="PTHR32309:SF13">
    <property type="entry name" value="FERRIC ENTEROBACTIN TRANSPORT PROTEIN FEPE"/>
    <property type="match status" value="1"/>
</dbReference>
<evidence type="ECO:0000256" key="3">
    <source>
        <dbReference type="ARBA" id="ARBA00022692"/>
    </source>
</evidence>
<dbReference type="InterPro" id="IPR027417">
    <property type="entry name" value="P-loop_NTPase"/>
</dbReference>
<keyword evidence="8" id="KW-0175">Coiled coil</keyword>
<keyword evidence="3 9" id="KW-0812">Transmembrane</keyword>
<dbReference type="InterPro" id="IPR032807">
    <property type="entry name" value="GNVR"/>
</dbReference>
<evidence type="ECO:0000313" key="14">
    <source>
        <dbReference type="Proteomes" id="UP000602442"/>
    </source>
</evidence>
<comment type="subcellular location">
    <subcellularLocation>
        <location evidence="1">Cell membrane</location>
        <topology evidence="1">Multi-pass membrane protein</topology>
    </subcellularLocation>
</comment>
<keyword evidence="4" id="KW-0547">Nucleotide-binding</keyword>
<dbReference type="EC" id="2.7.10.2" evidence="13"/>
<dbReference type="EMBL" id="JAEANY010000002">
    <property type="protein sequence ID" value="MBH5322446.1"/>
    <property type="molecule type" value="Genomic_DNA"/>
</dbReference>
<keyword evidence="6 9" id="KW-1133">Transmembrane helix</keyword>
<name>A0ABS0N3A1_9SPHN</name>
<dbReference type="InterPro" id="IPR050445">
    <property type="entry name" value="Bact_polysacc_biosynth/exp"/>
</dbReference>
<evidence type="ECO:0000259" key="12">
    <source>
        <dbReference type="Pfam" id="PF13807"/>
    </source>
</evidence>
<dbReference type="RefSeq" id="WP_197921143.1">
    <property type="nucleotide sequence ID" value="NZ_CAWPTA010000007.1"/>
</dbReference>
<evidence type="ECO:0000256" key="8">
    <source>
        <dbReference type="SAM" id="Coils"/>
    </source>
</evidence>
<keyword evidence="7 9" id="KW-0472">Membrane</keyword>
<protein>
    <submittedName>
        <fullName evidence="13">Polysaccharide biosynthesis tyrosine autokinase</fullName>
        <ecNumber evidence="13">2.7.10.2</ecNumber>
    </submittedName>
</protein>
<evidence type="ECO:0000256" key="6">
    <source>
        <dbReference type="ARBA" id="ARBA00022989"/>
    </source>
</evidence>
<keyword evidence="2" id="KW-1003">Cell membrane</keyword>
<accession>A0ABS0N3A1</accession>
<dbReference type="Pfam" id="PF13807">
    <property type="entry name" value="GNVR"/>
    <property type="match status" value="1"/>
</dbReference>
<feature type="coiled-coil region" evidence="8">
    <location>
        <begin position="268"/>
        <end position="325"/>
    </location>
</feature>
<dbReference type="InterPro" id="IPR002586">
    <property type="entry name" value="CobQ/CobB/MinD/ParA_Nub-bd_dom"/>
</dbReference>
<evidence type="ECO:0000313" key="13">
    <source>
        <dbReference type="EMBL" id="MBH5322446.1"/>
    </source>
</evidence>
<comment type="caution">
    <text evidence="13">The sequence shown here is derived from an EMBL/GenBank/DDBJ whole genome shotgun (WGS) entry which is preliminary data.</text>
</comment>
<dbReference type="GO" id="GO:0004715">
    <property type="term" value="F:non-membrane spanning protein tyrosine kinase activity"/>
    <property type="evidence" value="ECO:0007669"/>
    <property type="project" value="UniProtKB-EC"/>
</dbReference>
<organism evidence="13 14">
    <name type="scientific">Aurantiacibacter sediminis</name>
    <dbReference type="NCBI Taxonomy" id="2793064"/>
    <lineage>
        <taxon>Bacteria</taxon>
        <taxon>Pseudomonadati</taxon>
        <taxon>Pseudomonadota</taxon>
        <taxon>Alphaproteobacteria</taxon>
        <taxon>Sphingomonadales</taxon>
        <taxon>Erythrobacteraceae</taxon>
        <taxon>Aurantiacibacter</taxon>
    </lineage>
</organism>
<dbReference type="SUPFAM" id="SSF52540">
    <property type="entry name" value="P-loop containing nucleoside triphosphate hydrolases"/>
    <property type="match status" value="1"/>
</dbReference>
<dbReference type="NCBIfam" id="TIGR01007">
    <property type="entry name" value="eps_fam"/>
    <property type="match status" value="1"/>
</dbReference>
<keyword evidence="5" id="KW-0067">ATP-binding</keyword>
<dbReference type="Pfam" id="PF02706">
    <property type="entry name" value="Wzz"/>
    <property type="match status" value="1"/>
</dbReference>
<evidence type="ECO:0000256" key="1">
    <source>
        <dbReference type="ARBA" id="ARBA00004651"/>
    </source>
</evidence>